<dbReference type="InterPro" id="IPR000209">
    <property type="entry name" value="Peptidase_S8/S53_dom"/>
</dbReference>
<dbReference type="InterPro" id="IPR023828">
    <property type="entry name" value="Peptidase_S8_Ser-AS"/>
</dbReference>
<comment type="subcellular location">
    <subcellularLocation>
        <location evidence="1">Secreted</location>
    </subcellularLocation>
</comment>
<evidence type="ECO:0000256" key="4">
    <source>
        <dbReference type="ARBA" id="ARBA00022670"/>
    </source>
</evidence>
<feature type="active site" description="Charge relay system" evidence="8 9">
    <location>
        <position position="519"/>
    </location>
</feature>
<comment type="similarity">
    <text evidence="2 9">Belongs to the peptidase S8 family.</text>
</comment>
<feature type="domain" description="Inhibitor I9" evidence="12">
    <location>
        <begin position="33"/>
        <end position="109"/>
    </location>
</feature>
<dbReference type="Gene3D" id="3.50.30.30">
    <property type="match status" value="1"/>
</dbReference>
<evidence type="ECO:0000256" key="9">
    <source>
        <dbReference type="PROSITE-ProRule" id="PRU01240"/>
    </source>
</evidence>
<evidence type="ECO:0000256" key="10">
    <source>
        <dbReference type="SAM" id="SignalP"/>
    </source>
</evidence>
<dbReference type="CDD" id="cd04852">
    <property type="entry name" value="Peptidases_S8_3"/>
    <property type="match status" value="1"/>
</dbReference>
<dbReference type="Gene3D" id="3.40.50.200">
    <property type="entry name" value="Peptidase S8/S53 domain"/>
    <property type="match status" value="1"/>
</dbReference>
<keyword evidence="15" id="KW-1185">Reference proteome</keyword>
<accession>A0A6A4NPA9</accession>
<dbReference type="PROSITE" id="PS51892">
    <property type="entry name" value="SUBTILASE"/>
    <property type="match status" value="1"/>
</dbReference>
<dbReference type="InterPro" id="IPR015500">
    <property type="entry name" value="Peptidase_S8_subtilisin-rel"/>
</dbReference>
<feature type="domain" description="Subtilisin-like protease fibronectin type-III" evidence="13">
    <location>
        <begin position="626"/>
        <end position="723"/>
    </location>
</feature>
<feature type="chain" id="PRO_5025573971" evidence="10">
    <location>
        <begin position="26"/>
        <end position="727"/>
    </location>
</feature>
<evidence type="ECO:0000259" key="12">
    <source>
        <dbReference type="Pfam" id="PF05922"/>
    </source>
</evidence>
<keyword evidence="3" id="KW-0964">Secreted</keyword>
<dbReference type="Pfam" id="PF17766">
    <property type="entry name" value="fn3_6"/>
    <property type="match status" value="1"/>
</dbReference>
<dbReference type="EMBL" id="WOCE01000018">
    <property type="protein sequence ID" value="KAE9593963.1"/>
    <property type="molecule type" value="Genomic_DNA"/>
</dbReference>
<organism evidence="14 15">
    <name type="scientific">Lupinus albus</name>
    <name type="common">White lupine</name>
    <name type="synonym">Lupinus termis</name>
    <dbReference type="NCBI Taxonomy" id="3870"/>
    <lineage>
        <taxon>Eukaryota</taxon>
        <taxon>Viridiplantae</taxon>
        <taxon>Streptophyta</taxon>
        <taxon>Embryophyta</taxon>
        <taxon>Tracheophyta</taxon>
        <taxon>Spermatophyta</taxon>
        <taxon>Magnoliopsida</taxon>
        <taxon>eudicotyledons</taxon>
        <taxon>Gunneridae</taxon>
        <taxon>Pentapetalae</taxon>
        <taxon>rosids</taxon>
        <taxon>fabids</taxon>
        <taxon>Fabales</taxon>
        <taxon>Fabaceae</taxon>
        <taxon>Papilionoideae</taxon>
        <taxon>50 kb inversion clade</taxon>
        <taxon>genistoids sensu lato</taxon>
        <taxon>core genistoids</taxon>
        <taxon>Genisteae</taxon>
        <taxon>Lupinus</taxon>
    </lineage>
</organism>
<dbReference type="InterPro" id="IPR037045">
    <property type="entry name" value="S8pro/Inhibitor_I9_sf"/>
</dbReference>
<dbReference type="GO" id="GO:0004252">
    <property type="term" value="F:serine-type endopeptidase activity"/>
    <property type="evidence" value="ECO:0007669"/>
    <property type="project" value="UniProtKB-UniRule"/>
</dbReference>
<sequence>MVRHLSLVFCVSFILACTFLSKCDAGDDNPKLHIVYMGSLPKTPYSPSSHHLSMMQQVFVENDSTNFLIHSYKRSFNGFAAMLTNHQKEKISQMEGVVSVFPSKNLQLHTTRSWDFLGLSKSVKRNRAIESDVVIGVLDTGVWPESDSFKDEGFGPVPKNWKGSCVGGKNFTCNNKIIGARYYIEDTARDLNGHGSHTASTAAGNYVHRASLFGLAKGTARGGVPFARIAAYKVCGGLGLCDSSAILSAFDDAIADGVSIISISIGSSYQENFEEDTIAIGSFHAMAGGILTVNSAGNSVPSPASVSSVSPWMLSVAASTIDRRFIDKVVLGNEKILTGKSINSFSLNGKKFLIAKKNSEPDSEKCSKDSADICECLDRSLVEGKIVLCNGFSGYADYEGGKPIGSIIKDFSESYPPFVSPLPSLFLSANDYDILRSYTNSSKIPKAEILKSETIKDPNAPIVAIFSSRGPNTLVPEIMKPDISAPGVDILASFSQAVSPSDDGYDKRSTKYNIISGTSMSCPHVAGIAAYLKTFHFDWSPSAIKSAIMTSANPMKGSKDEVGEYAYGSGHVNPISAVHPGLIYDISLDDYIKMLCNLGYDSKKVKLISGKNNSCSNTIDRSLVRDLNYPALSIDVKSNTSFTIKFERTVTNVGIGKSIYKASILPNPKIKITVVPETLSFKSLYEKQSFVLTVTGNELPTQTVISSLLWSNGIQNVRSPIIVNVSN</sequence>
<dbReference type="PROSITE" id="PS00138">
    <property type="entry name" value="SUBTILASE_SER"/>
    <property type="match status" value="1"/>
</dbReference>
<evidence type="ECO:0000313" key="15">
    <source>
        <dbReference type="Proteomes" id="UP000447434"/>
    </source>
</evidence>
<dbReference type="Pfam" id="PF05922">
    <property type="entry name" value="Inhibitor_I9"/>
    <property type="match status" value="1"/>
</dbReference>
<dbReference type="PROSITE" id="PS51257">
    <property type="entry name" value="PROKAR_LIPOPROTEIN"/>
    <property type="match status" value="1"/>
</dbReference>
<dbReference type="Gene3D" id="2.60.40.2310">
    <property type="match status" value="1"/>
</dbReference>
<evidence type="ECO:0000256" key="5">
    <source>
        <dbReference type="ARBA" id="ARBA00022729"/>
    </source>
</evidence>
<feature type="active site" description="Charge relay system" evidence="8 9">
    <location>
        <position position="194"/>
    </location>
</feature>
<dbReference type="InterPro" id="IPR034197">
    <property type="entry name" value="Peptidases_S8_3"/>
</dbReference>
<dbReference type="GO" id="GO:0005576">
    <property type="term" value="C:extracellular region"/>
    <property type="evidence" value="ECO:0007669"/>
    <property type="project" value="UniProtKB-SubCell"/>
</dbReference>
<evidence type="ECO:0000256" key="7">
    <source>
        <dbReference type="ARBA" id="ARBA00022825"/>
    </source>
</evidence>
<evidence type="ECO:0000313" key="14">
    <source>
        <dbReference type="EMBL" id="KAE9593963.1"/>
    </source>
</evidence>
<evidence type="ECO:0000256" key="8">
    <source>
        <dbReference type="PIRSR" id="PIRSR615500-1"/>
    </source>
</evidence>
<keyword evidence="4 9" id="KW-0645">Protease</keyword>
<evidence type="ECO:0000256" key="2">
    <source>
        <dbReference type="ARBA" id="ARBA00011073"/>
    </source>
</evidence>
<evidence type="ECO:0000259" key="13">
    <source>
        <dbReference type="Pfam" id="PF17766"/>
    </source>
</evidence>
<gene>
    <name evidence="14" type="ORF">Lalb_Chr18g0048571</name>
</gene>
<name>A0A6A4NPA9_LUPAL</name>
<dbReference type="PRINTS" id="PR00723">
    <property type="entry name" value="SUBTILISIN"/>
</dbReference>
<evidence type="ECO:0000256" key="3">
    <source>
        <dbReference type="ARBA" id="ARBA00022525"/>
    </source>
</evidence>
<keyword evidence="5 10" id="KW-0732">Signal</keyword>
<dbReference type="GO" id="GO:0006508">
    <property type="term" value="P:proteolysis"/>
    <property type="evidence" value="ECO:0007669"/>
    <property type="project" value="UniProtKB-KW"/>
</dbReference>
<reference evidence="15" key="1">
    <citation type="journal article" date="2020" name="Nat. Commun.">
        <title>Genome sequence of the cluster root forming white lupin.</title>
        <authorList>
            <person name="Hufnagel B."/>
            <person name="Marques A."/>
            <person name="Soriano A."/>
            <person name="Marques L."/>
            <person name="Divol F."/>
            <person name="Doumas P."/>
            <person name="Sallet E."/>
            <person name="Mancinotti D."/>
            <person name="Carrere S."/>
            <person name="Marande W."/>
            <person name="Arribat S."/>
            <person name="Keller J."/>
            <person name="Huneau C."/>
            <person name="Blein T."/>
            <person name="Aime D."/>
            <person name="Laguerre M."/>
            <person name="Taylor J."/>
            <person name="Schubert V."/>
            <person name="Nelson M."/>
            <person name="Geu-Flores F."/>
            <person name="Crespi M."/>
            <person name="Gallardo-Guerrero K."/>
            <person name="Delaux P.-M."/>
            <person name="Salse J."/>
            <person name="Berges H."/>
            <person name="Guyot R."/>
            <person name="Gouzy J."/>
            <person name="Peret B."/>
        </authorList>
    </citation>
    <scope>NUCLEOTIDE SEQUENCE [LARGE SCALE GENOMIC DNA]</scope>
    <source>
        <strain evidence="15">cv. Amiga</strain>
    </source>
</reference>
<comment type="caution">
    <text evidence="14">The sequence shown here is derived from an EMBL/GenBank/DDBJ whole genome shotgun (WGS) entry which is preliminary data.</text>
</comment>
<dbReference type="Pfam" id="PF00082">
    <property type="entry name" value="Peptidase_S8"/>
    <property type="match status" value="1"/>
</dbReference>
<keyword evidence="7 9" id="KW-0720">Serine protease</keyword>
<dbReference type="InterPro" id="IPR045051">
    <property type="entry name" value="SBT"/>
</dbReference>
<dbReference type="InterPro" id="IPR036852">
    <property type="entry name" value="Peptidase_S8/S53_dom_sf"/>
</dbReference>
<dbReference type="Proteomes" id="UP000447434">
    <property type="component" value="Chromosome 18"/>
</dbReference>
<keyword evidence="6 9" id="KW-0378">Hydrolase</keyword>
<feature type="domain" description="Peptidase S8/S53" evidence="11">
    <location>
        <begin position="131"/>
        <end position="561"/>
    </location>
</feature>
<dbReference type="FunFam" id="3.30.70.80:FF:000002">
    <property type="entry name" value="Subtilisin-like protease SBT5.3"/>
    <property type="match status" value="1"/>
</dbReference>
<dbReference type="OrthoDB" id="206201at2759"/>
<dbReference type="InterPro" id="IPR041469">
    <property type="entry name" value="Subtilisin-like_FN3"/>
</dbReference>
<proteinExistence type="inferred from homology"/>
<evidence type="ECO:0000259" key="11">
    <source>
        <dbReference type="Pfam" id="PF00082"/>
    </source>
</evidence>
<dbReference type="PANTHER" id="PTHR10795">
    <property type="entry name" value="PROPROTEIN CONVERTASE SUBTILISIN/KEXIN"/>
    <property type="match status" value="1"/>
</dbReference>
<evidence type="ECO:0000256" key="1">
    <source>
        <dbReference type="ARBA" id="ARBA00004613"/>
    </source>
</evidence>
<dbReference type="InterPro" id="IPR010259">
    <property type="entry name" value="S8pro/Inhibitor_I9"/>
</dbReference>
<dbReference type="Gene3D" id="3.30.70.80">
    <property type="entry name" value="Peptidase S8 propeptide/proteinase inhibitor I9"/>
    <property type="match status" value="1"/>
</dbReference>
<dbReference type="SUPFAM" id="SSF52743">
    <property type="entry name" value="Subtilisin-like"/>
    <property type="match status" value="1"/>
</dbReference>
<feature type="active site" description="Charge relay system" evidence="8 9">
    <location>
        <position position="139"/>
    </location>
</feature>
<dbReference type="AlphaFoldDB" id="A0A6A4NPA9"/>
<evidence type="ECO:0000256" key="6">
    <source>
        <dbReference type="ARBA" id="ARBA00022801"/>
    </source>
</evidence>
<feature type="signal peptide" evidence="10">
    <location>
        <begin position="1"/>
        <end position="25"/>
    </location>
</feature>
<protein>
    <submittedName>
        <fullName evidence="14">Putative cucumisin</fullName>
    </submittedName>
</protein>
<dbReference type="CDD" id="cd02120">
    <property type="entry name" value="PA_subtilisin_like"/>
    <property type="match status" value="1"/>
</dbReference>